<dbReference type="Pfam" id="PF07501">
    <property type="entry name" value="G5"/>
    <property type="match status" value="1"/>
</dbReference>
<evidence type="ECO:0000259" key="5">
    <source>
        <dbReference type="PROSITE" id="PS51109"/>
    </source>
</evidence>
<dbReference type="AlphaFoldDB" id="A0A3M0G9J1"/>
<comment type="caution">
    <text evidence="6">The sequence shown here is derived from an EMBL/GenBank/DDBJ whole genome shotgun (WGS) entry which is preliminary data.</text>
</comment>
<dbReference type="InterPro" id="IPR023346">
    <property type="entry name" value="Lysozyme-like_dom_sf"/>
</dbReference>
<keyword evidence="3" id="KW-0378">Hydrolase</keyword>
<comment type="similarity">
    <text evidence="1">Belongs to the transglycosylase family. Rpf subfamily.</text>
</comment>
<dbReference type="Pfam" id="PF06737">
    <property type="entry name" value="Transglycosylas"/>
    <property type="match status" value="1"/>
</dbReference>
<accession>A0A3M0G9J1</accession>
<dbReference type="PROSITE" id="PS51109">
    <property type="entry name" value="G5"/>
    <property type="match status" value="1"/>
</dbReference>
<evidence type="ECO:0000256" key="4">
    <source>
        <dbReference type="SAM" id="MobiDB-lite"/>
    </source>
</evidence>
<feature type="region of interest" description="Disordered" evidence="4">
    <location>
        <begin position="314"/>
        <end position="340"/>
    </location>
</feature>
<dbReference type="EMBL" id="REFW01000001">
    <property type="protein sequence ID" value="RMB61671.1"/>
    <property type="molecule type" value="Genomic_DNA"/>
</dbReference>
<dbReference type="Gene3D" id="2.20.230.10">
    <property type="entry name" value="Resuscitation-promoting factor rpfb"/>
    <property type="match status" value="1"/>
</dbReference>
<reference evidence="6 7" key="1">
    <citation type="submission" date="2018-10" db="EMBL/GenBank/DDBJ databases">
        <title>Tessaracoccus antarcticuss sp. nov., isolated from sediment.</title>
        <authorList>
            <person name="Zhou L.Y."/>
            <person name="Du Z.J."/>
        </authorList>
    </citation>
    <scope>NUCLEOTIDE SEQUENCE [LARGE SCALE GENOMIC DNA]</scope>
    <source>
        <strain evidence="6 7">JDX10</strain>
    </source>
</reference>
<dbReference type="SMART" id="SM01208">
    <property type="entry name" value="G5"/>
    <property type="match status" value="1"/>
</dbReference>
<dbReference type="Pfam" id="PF03990">
    <property type="entry name" value="DUF348"/>
    <property type="match status" value="3"/>
</dbReference>
<dbReference type="CDD" id="cd13925">
    <property type="entry name" value="RPF"/>
    <property type="match status" value="1"/>
</dbReference>
<dbReference type="GO" id="GO:0016787">
    <property type="term" value="F:hydrolase activity"/>
    <property type="evidence" value="ECO:0007669"/>
    <property type="project" value="UniProtKB-KW"/>
</dbReference>
<dbReference type="InterPro" id="IPR007137">
    <property type="entry name" value="DUF348"/>
</dbReference>
<sequence length="420" mass="43838">MGVSQVFWGFPQKRGILVGPGADLPGPRLLGDVTHMGKKLWIPAAAGGAALALVATTGIATAMHKNDIEIVVDGAASSIAVRENTVGEVLELQGISLDEHDVVLPAVDTRITAGMEITVAYGRPLEISVDGKPRQVWTTAQSVGEALAFLNLDEADSKLSASRSTSIGRIGLAMEIATAKDVTLTVAGTPSALTVAGTVADALTSVGATPDADDIVTPAPDTVLTDGLAISFVAVEVKESVKEVAMPYKKTETTSDELAKGTTKVTTKGAEGLTRETYTDVYHDGALISSTLAESVISRQPVHQVTTVGTFVAPTPTPAPSPVEEAVPADTSSTTSSSGKALNLARASMWDRIARCESTNNWSINTGNGYYGGLQFNLQTWRSVGGTDFAAYPHQASRAEQITVANRLYAERGTQPWSCA</sequence>
<evidence type="ECO:0000256" key="3">
    <source>
        <dbReference type="ARBA" id="ARBA00022801"/>
    </source>
</evidence>
<evidence type="ECO:0000256" key="1">
    <source>
        <dbReference type="ARBA" id="ARBA00010830"/>
    </source>
</evidence>
<dbReference type="SUPFAM" id="SSF53955">
    <property type="entry name" value="Lysozyme-like"/>
    <property type="match status" value="1"/>
</dbReference>
<evidence type="ECO:0000313" key="6">
    <source>
        <dbReference type="EMBL" id="RMB61671.1"/>
    </source>
</evidence>
<feature type="compositionally biased region" description="Polar residues" evidence="4">
    <location>
        <begin position="330"/>
        <end position="340"/>
    </location>
</feature>
<keyword evidence="2" id="KW-0732">Signal</keyword>
<name>A0A3M0G9J1_9ACTN</name>
<evidence type="ECO:0000256" key="2">
    <source>
        <dbReference type="ARBA" id="ARBA00022729"/>
    </source>
</evidence>
<keyword evidence="7" id="KW-1185">Reference proteome</keyword>
<evidence type="ECO:0000313" key="7">
    <source>
        <dbReference type="Proteomes" id="UP000275256"/>
    </source>
</evidence>
<dbReference type="InterPro" id="IPR010618">
    <property type="entry name" value="RPF"/>
</dbReference>
<dbReference type="InterPro" id="IPR011098">
    <property type="entry name" value="G5_dom"/>
</dbReference>
<protein>
    <submittedName>
        <fullName evidence="6">Resuscitation-promoting factor</fullName>
    </submittedName>
</protein>
<proteinExistence type="inferred from homology"/>
<feature type="domain" description="G5" evidence="5">
    <location>
        <begin position="232"/>
        <end position="312"/>
    </location>
</feature>
<organism evidence="6 7">
    <name type="scientific">Tessaracoccus antarcticus</name>
    <dbReference type="NCBI Taxonomy" id="2479848"/>
    <lineage>
        <taxon>Bacteria</taxon>
        <taxon>Bacillati</taxon>
        <taxon>Actinomycetota</taxon>
        <taxon>Actinomycetes</taxon>
        <taxon>Propionibacteriales</taxon>
        <taxon>Propionibacteriaceae</taxon>
        <taxon>Tessaracoccus</taxon>
    </lineage>
</organism>
<dbReference type="Gene3D" id="1.10.530.10">
    <property type="match status" value="1"/>
</dbReference>
<gene>
    <name evidence="6" type="ORF">EAX62_03295</name>
</gene>
<dbReference type="Proteomes" id="UP000275256">
    <property type="component" value="Unassembled WGS sequence"/>
</dbReference>